<dbReference type="AlphaFoldDB" id="D5RU33"/>
<dbReference type="RefSeq" id="WP_007006627.1">
    <property type="nucleotide sequence ID" value="NZ_GG771229.1"/>
</dbReference>
<dbReference type="EMBL" id="ADVL01000912">
    <property type="protein sequence ID" value="EFH09186.1"/>
    <property type="molecule type" value="Genomic_DNA"/>
</dbReference>
<keyword evidence="8" id="KW-0547">Nucleotide-binding</keyword>
<dbReference type="InterPro" id="IPR035965">
    <property type="entry name" value="PAS-like_dom_sf"/>
</dbReference>
<proteinExistence type="predicted"/>
<evidence type="ECO:0000256" key="10">
    <source>
        <dbReference type="ARBA" id="ARBA00022840"/>
    </source>
</evidence>
<keyword evidence="4" id="KW-0285">Flavoprotein</keyword>
<evidence type="ECO:0000256" key="11">
    <source>
        <dbReference type="ARBA" id="ARBA00023026"/>
    </source>
</evidence>
<evidence type="ECO:0000259" key="12">
    <source>
        <dbReference type="PROSITE" id="PS50113"/>
    </source>
</evidence>
<keyword evidence="3" id="KW-0597">Phosphoprotein</keyword>
<keyword evidence="6" id="KW-0808">Transferase</keyword>
<dbReference type="SUPFAM" id="SSF55785">
    <property type="entry name" value="PYP-like sensor domain (PAS domain)"/>
    <property type="match status" value="1"/>
</dbReference>
<evidence type="ECO:0000256" key="8">
    <source>
        <dbReference type="ARBA" id="ARBA00022741"/>
    </source>
</evidence>
<evidence type="ECO:0000256" key="5">
    <source>
        <dbReference type="ARBA" id="ARBA00022643"/>
    </source>
</evidence>
<dbReference type="EC" id="2.7.13.3" evidence="2"/>
<evidence type="ECO:0000256" key="3">
    <source>
        <dbReference type="ARBA" id="ARBA00022553"/>
    </source>
</evidence>
<evidence type="ECO:0000256" key="6">
    <source>
        <dbReference type="ARBA" id="ARBA00022679"/>
    </source>
</evidence>
<keyword evidence="9" id="KW-0418">Kinase</keyword>
<organism evidence="13 14">
    <name type="scientific">Pseudoroseomonas cervicalis ATCC 49957</name>
    <dbReference type="NCBI Taxonomy" id="525371"/>
    <lineage>
        <taxon>Bacteria</taxon>
        <taxon>Pseudomonadati</taxon>
        <taxon>Pseudomonadota</taxon>
        <taxon>Alphaproteobacteria</taxon>
        <taxon>Acetobacterales</taxon>
        <taxon>Roseomonadaceae</taxon>
        <taxon>Roseomonas</taxon>
    </lineage>
</organism>
<name>D5RU33_9PROT</name>
<dbReference type="GO" id="GO:0004673">
    <property type="term" value="F:protein histidine kinase activity"/>
    <property type="evidence" value="ECO:0007669"/>
    <property type="project" value="UniProtKB-EC"/>
</dbReference>
<evidence type="ECO:0000256" key="1">
    <source>
        <dbReference type="ARBA" id="ARBA00000085"/>
    </source>
</evidence>
<reference evidence="13 14" key="1">
    <citation type="submission" date="2010-04" db="EMBL/GenBank/DDBJ databases">
        <authorList>
            <person name="Qin X."/>
            <person name="Bachman B."/>
            <person name="Battles P."/>
            <person name="Bell A."/>
            <person name="Bess C."/>
            <person name="Bickham C."/>
            <person name="Chaboub L."/>
            <person name="Chen D."/>
            <person name="Coyle M."/>
            <person name="Deiros D.R."/>
            <person name="Dinh H."/>
            <person name="Forbes L."/>
            <person name="Fowler G."/>
            <person name="Francisco L."/>
            <person name="Fu Q."/>
            <person name="Gubbala S."/>
            <person name="Hale W."/>
            <person name="Han Y."/>
            <person name="Hemphill L."/>
            <person name="Highlander S.K."/>
            <person name="Hirani K."/>
            <person name="Hogues M."/>
            <person name="Jackson L."/>
            <person name="Jakkamsetti A."/>
            <person name="Javaid M."/>
            <person name="Jiang H."/>
            <person name="Korchina V."/>
            <person name="Kovar C."/>
            <person name="Lara F."/>
            <person name="Lee S."/>
            <person name="Mata R."/>
            <person name="Mathew T."/>
            <person name="Moen C."/>
            <person name="Morales K."/>
            <person name="Munidasa M."/>
            <person name="Nazareth L."/>
            <person name="Ngo R."/>
            <person name="Nguyen L."/>
            <person name="Okwuonu G."/>
            <person name="Ongeri F."/>
            <person name="Patil S."/>
            <person name="Petrosino J."/>
            <person name="Pham C."/>
            <person name="Pham P."/>
            <person name="Pu L.-L."/>
            <person name="Puazo M."/>
            <person name="Raj R."/>
            <person name="Reid J."/>
            <person name="Rouhana J."/>
            <person name="Saada N."/>
            <person name="Shang Y."/>
            <person name="Simmons D."/>
            <person name="Thornton R."/>
            <person name="Warren J."/>
            <person name="Weissenberger G."/>
            <person name="Zhang J."/>
            <person name="Zhang L."/>
            <person name="Zhou C."/>
            <person name="Zhu D."/>
            <person name="Muzny D."/>
            <person name="Worley K."/>
            <person name="Gibbs R."/>
        </authorList>
    </citation>
    <scope>NUCLEOTIDE SEQUENCE [LARGE SCALE GENOMIC DNA]</scope>
    <source>
        <strain evidence="13 14">ATCC 49957</strain>
    </source>
</reference>
<dbReference type="Pfam" id="PF07536">
    <property type="entry name" value="HWE_HK"/>
    <property type="match status" value="1"/>
</dbReference>
<evidence type="ECO:0000256" key="9">
    <source>
        <dbReference type="ARBA" id="ARBA00022777"/>
    </source>
</evidence>
<comment type="catalytic activity">
    <reaction evidence="1">
        <text>ATP + protein L-histidine = ADP + protein N-phospho-L-histidine.</text>
        <dbReference type="EC" id="2.7.13.3"/>
    </reaction>
</comment>
<dbReference type="InterPro" id="IPR011102">
    <property type="entry name" value="Sig_transdc_His_kinase_HWE"/>
</dbReference>
<protein>
    <recommendedName>
        <fullName evidence="2">histidine kinase</fullName>
        <ecNumber evidence="2">2.7.13.3</ecNumber>
    </recommendedName>
</protein>
<keyword evidence="5" id="KW-0288">FMN</keyword>
<dbReference type="Gene3D" id="3.30.450.20">
    <property type="entry name" value="PAS domain"/>
    <property type="match status" value="1"/>
</dbReference>
<feature type="domain" description="PAC" evidence="12">
    <location>
        <begin position="95"/>
        <end position="149"/>
    </location>
</feature>
<gene>
    <name evidence="13" type="ORF">HMPREF0731_4595</name>
</gene>
<sequence>SAALSGLVEAVRSREAALHQGATRLRLATEGAGIGAWEYDPQTGLSLRSPRHDAIFGLATGAAWSPRLFLRQVAREERGAVLAVLREAGRASGEWRLQCRIRRADDGAERWVALRGAPLREACGAEGPRQAGIVEDVTERRRTEQALELLVRELDHRVKNQFAVFDSLVQFTARTAPDPAAMAAVLRGRLRALGAA</sequence>
<evidence type="ECO:0000313" key="14">
    <source>
        <dbReference type="Proteomes" id="UP000005324"/>
    </source>
</evidence>
<dbReference type="GO" id="GO:0005524">
    <property type="term" value="F:ATP binding"/>
    <property type="evidence" value="ECO:0007669"/>
    <property type="project" value="UniProtKB-KW"/>
</dbReference>
<dbReference type="Gene3D" id="2.10.70.100">
    <property type="match status" value="1"/>
</dbReference>
<keyword evidence="7" id="KW-0677">Repeat</keyword>
<evidence type="ECO:0000256" key="4">
    <source>
        <dbReference type="ARBA" id="ARBA00022630"/>
    </source>
</evidence>
<keyword evidence="11" id="KW-0843">Virulence</keyword>
<evidence type="ECO:0000313" key="13">
    <source>
        <dbReference type="EMBL" id="EFH09186.1"/>
    </source>
</evidence>
<dbReference type="Proteomes" id="UP000005324">
    <property type="component" value="Unassembled WGS sequence"/>
</dbReference>
<evidence type="ECO:0000256" key="7">
    <source>
        <dbReference type="ARBA" id="ARBA00022737"/>
    </source>
</evidence>
<feature type="non-terminal residue" evidence="13">
    <location>
        <position position="196"/>
    </location>
</feature>
<keyword evidence="10" id="KW-0067">ATP-binding</keyword>
<keyword evidence="14" id="KW-1185">Reference proteome</keyword>
<dbReference type="PANTHER" id="PTHR41523:SF8">
    <property type="entry name" value="ETHYLENE RESPONSE SENSOR PROTEIN"/>
    <property type="match status" value="1"/>
</dbReference>
<accession>D5RU33</accession>
<dbReference type="InterPro" id="IPR000700">
    <property type="entry name" value="PAS-assoc_C"/>
</dbReference>
<comment type="caution">
    <text evidence="13">The sequence shown here is derived from an EMBL/GenBank/DDBJ whole genome shotgun (WGS) entry which is preliminary data.</text>
</comment>
<dbReference type="OrthoDB" id="9812260at2"/>
<dbReference type="PANTHER" id="PTHR41523">
    <property type="entry name" value="TWO-COMPONENT SYSTEM SENSOR PROTEIN"/>
    <property type="match status" value="1"/>
</dbReference>
<dbReference type="InterPro" id="IPR000014">
    <property type="entry name" value="PAS"/>
</dbReference>
<feature type="non-terminal residue" evidence="13">
    <location>
        <position position="1"/>
    </location>
</feature>
<dbReference type="NCBIfam" id="TIGR00229">
    <property type="entry name" value="sensory_box"/>
    <property type="match status" value="1"/>
</dbReference>
<dbReference type="PROSITE" id="PS50113">
    <property type="entry name" value="PAC"/>
    <property type="match status" value="1"/>
</dbReference>
<evidence type="ECO:0000256" key="2">
    <source>
        <dbReference type="ARBA" id="ARBA00012438"/>
    </source>
</evidence>